<feature type="compositionally biased region" description="Polar residues" evidence="1">
    <location>
        <begin position="57"/>
        <end position="74"/>
    </location>
</feature>
<evidence type="ECO:0000256" key="2">
    <source>
        <dbReference type="SAM" id="SignalP"/>
    </source>
</evidence>
<evidence type="ECO:0000256" key="1">
    <source>
        <dbReference type="SAM" id="MobiDB-lite"/>
    </source>
</evidence>
<feature type="chain" id="PRO_5045325280" evidence="2">
    <location>
        <begin position="27"/>
        <end position="289"/>
    </location>
</feature>
<gene>
    <name evidence="3" type="ORF">QR685DRAFT_530984</name>
</gene>
<sequence>MRHPLSLRFFANFTITILLACNIVSAFHVEDLLYTLRSLKDAPSGSAVLNARSSNITAPASAPASNGTVGSSHPDSTDKKEGRLGLGGLLHNLFGRHDTSTAITLNIRASNGTVTPAGVSNGTILGGASHPDAATKGDHGSLGLGDLLHKIFNHHNTPTIPGSLAGRSSNSTVLPAAVSNGTVSTGSSHPDAATDKGQGLGLGSLLSKIFGRSKPVPVSVEPEDVDEVDGEVGMLMSINRRARKDGENRLSREERRKNREKRRVRRAMSAATESKKEERHVDRSRVFRG</sequence>
<accession>A0ABR3D6Y2</accession>
<dbReference type="EMBL" id="JAVLET010000007">
    <property type="protein sequence ID" value="KAL0468451.1"/>
    <property type="molecule type" value="Genomic_DNA"/>
</dbReference>
<feature type="signal peptide" evidence="2">
    <location>
        <begin position="1"/>
        <end position="26"/>
    </location>
</feature>
<evidence type="ECO:0000313" key="3">
    <source>
        <dbReference type="EMBL" id="KAL0468451.1"/>
    </source>
</evidence>
<organism evidence="3 4">
    <name type="scientific">Neurospora intermedia</name>
    <dbReference type="NCBI Taxonomy" id="5142"/>
    <lineage>
        <taxon>Eukaryota</taxon>
        <taxon>Fungi</taxon>
        <taxon>Dikarya</taxon>
        <taxon>Ascomycota</taxon>
        <taxon>Pezizomycotina</taxon>
        <taxon>Sordariomycetes</taxon>
        <taxon>Sordariomycetidae</taxon>
        <taxon>Sordariales</taxon>
        <taxon>Sordariaceae</taxon>
        <taxon>Neurospora</taxon>
    </lineage>
</organism>
<reference evidence="3 4" key="1">
    <citation type="submission" date="2023-09" db="EMBL/GenBank/DDBJ databases">
        <title>Multi-omics analysis of a traditional fermented food reveals byproduct-associated fungal strains for waste-to-food upcycling.</title>
        <authorList>
            <consortium name="Lawrence Berkeley National Laboratory"/>
            <person name="Rekdal V.M."/>
            <person name="Villalobos-Escobedo J.M."/>
            <person name="Rodriguez-Valeron N."/>
            <person name="Garcia M.O."/>
            <person name="Vasquez D.P."/>
            <person name="Damayanti I."/>
            <person name="Sorensen P.M."/>
            <person name="Baidoo E.E."/>
            <person name="De Carvalho A.C."/>
            <person name="Riley R."/>
            <person name="Lipzen A."/>
            <person name="He G."/>
            <person name="Yan M."/>
            <person name="Haridas S."/>
            <person name="Daum C."/>
            <person name="Yoshinaga Y."/>
            <person name="Ng V."/>
            <person name="Grigoriev I.V."/>
            <person name="Munk R."/>
            <person name="Nuraida L."/>
            <person name="Wijaya C.H."/>
            <person name="Morales P.-C."/>
            <person name="Keasling J.D."/>
        </authorList>
    </citation>
    <scope>NUCLEOTIDE SEQUENCE [LARGE SCALE GENOMIC DNA]</scope>
    <source>
        <strain evidence="3 4">FGSC 2613</strain>
    </source>
</reference>
<keyword evidence="2" id="KW-0732">Signal</keyword>
<feature type="compositionally biased region" description="Basic and acidic residues" evidence="1">
    <location>
        <begin position="244"/>
        <end position="257"/>
    </location>
</feature>
<feature type="region of interest" description="Disordered" evidence="1">
    <location>
        <begin position="57"/>
        <end position="82"/>
    </location>
</feature>
<protein>
    <submittedName>
        <fullName evidence="3">Uncharacterized protein</fullName>
    </submittedName>
</protein>
<comment type="caution">
    <text evidence="3">The sequence shown here is derived from an EMBL/GenBank/DDBJ whole genome shotgun (WGS) entry which is preliminary data.</text>
</comment>
<feature type="region of interest" description="Disordered" evidence="1">
    <location>
        <begin position="180"/>
        <end position="199"/>
    </location>
</feature>
<proteinExistence type="predicted"/>
<feature type="compositionally biased region" description="Basic and acidic residues" evidence="1">
    <location>
        <begin position="273"/>
        <end position="289"/>
    </location>
</feature>
<dbReference type="PROSITE" id="PS51257">
    <property type="entry name" value="PROKAR_LIPOPROTEIN"/>
    <property type="match status" value="1"/>
</dbReference>
<feature type="region of interest" description="Disordered" evidence="1">
    <location>
        <begin position="242"/>
        <end position="289"/>
    </location>
</feature>
<dbReference type="Proteomes" id="UP001451303">
    <property type="component" value="Unassembled WGS sequence"/>
</dbReference>
<evidence type="ECO:0000313" key="4">
    <source>
        <dbReference type="Proteomes" id="UP001451303"/>
    </source>
</evidence>
<name>A0ABR3D6Y2_NEUIN</name>
<keyword evidence="4" id="KW-1185">Reference proteome</keyword>